<keyword evidence="2" id="KW-1185">Reference proteome</keyword>
<gene>
    <name evidence="1" type="ORF">PHYPSEUDO_011530</name>
</gene>
<proteinExistence type="predicted"/>
<sequence>MVQACKKRKASYVKRKEETQDLKTQVGALQKQVDDLREKAGLAPISSSDQELELWKARSFTNLLERATHEQQIDVARAQSKMLQLQENLSKNPLYRPIRLPKGWAERRNILLSLREEMMTRGCQYVAARSQPLDSGCSHFSDHLYEDENGNFCCERFEFIHFQGVKSLRQVFEAVQFFMNTMEISISEKLGHTTVREDYDNNVDGGPSSCNCRLVSKSSENVTMEMNCIAFAEYFDMRSEFEGQPCAVMVTDCVDADELYPYSPNDRVRRDVGAAIVLTEVIPEKAARSSNDKQSEGGGVQGRRGEEEGVVVLMQRAAFLTIHRPEFEISEASMDSLPEGVSNWGDVMVQAIRGFVQSA</sequence>
<reference evidence="1" key="1">
    <citation type="submission" date="2021-02" db="EMBL/GenBank/DDBJ databases">
        <authorList>
            <person name="Palmer J.M."/>
        </authorList>
    </citation>
    <scope>NUCLEOTIDE SEQUENCE</scope>
    <source>
        <strain evidence="1">SCRP734</strain>
    </source>
</reference>
<evidence type="ECO:0000313" key="2">
    <source>
        <dbReference type="Proteomes" id="UP000694044"/>
    </source>
</evidence>
<dbReference type="EMBL" id="JAGDFM010000517">
    <property type="protein sequence ID" value="KAG7377499.1"/>
    <property type="molecule type" value="Genomic_DNA"/>
</dbReference>
<comment type="caution">
    <text evidence="1">The sequence shown here is derived from an EMBL/GenBank/DDBJ whole genome shotgun (WGS) entry which is preliminary data.</text>
</comment>
<evidence type="ECO:0000313" key="1">
    <source>
        <dbReference type="EMBL" id="KAG7377499.1"/>
    </source>
</evidence>
<dbReference type="AlphaFoldDB" id="A0A8T1VBL0"/>
<dbReference type="Proteomes" id="UP000694044">
    <property type="component" value="Unassembled WGS sequence"/>
</dbReference>
<dbReference type="OrthoDB" id="119517at2759"/>
<organism evidence="1 2">
    <name type="scientific">Phytophthora pseudosyringae</name>
    <dbReference type="NCBI Taxonomy" id="221518"/>
    <lineage>
        <taxon>Eukaryota</taxon>
        <taxon>Sar</taxon>
        <taxon>Stramenopiles</taxon>
        <taxon>Oomycota</taxon>
        <taxon>Peronosporomycetes</taxon>
        <taxon>Peronosporales</taxon>
        <taxon>Peronosporaceae</taxon>
        <taxon>Phytophthora</taxon>
    </lineage>
</organism>
<accession>A0A8T1VBL0</accession>
<name>A0A8T1VBL0_9STRA</name>
<protein>
    <submittedName>
        <fullName evidence="1">Uncharacterized protein</fullName>
    </submittedName>
</protein>